<dbReference type="Pfam" id="PF22936">
    <property type="entry name" value="Pol_BBD"/>
    <property type="match status" value="1"/>
</dbReference>
<dbReference type="InterPro" id="IPR036875">
    <property type="entry name" value="Znf_CCHC_sf"/>
</dbReference>
<dbReference type="InterPro" id="IPR039537">
    <property type="entry name" value="Retrotran_Ty1/copia-like"/>
</dbReference>
<dbReference type="STRING" id="35608.A0A2U1PSJ2"/>
<proteinExistence type="predicted"/>
<keyword evidence="1" id="KW-0645">Protease</keyword>
<feature type="domain" description="CCHC-type" evidence="7">
    <location>
        <begin position="278"/>
        <end position="293"/>
    </location>
</feature>
<dbReference type="Pfam" id="PF00665">
    <property type="entry name" value="rve"/>
    <property type="match status" value="1"/>
</dbReference>
<dbReference type="PANTHER" id="PTHR42648">
    <property type="entry name" value="TRANSPOSASE, PUTATIVE-RELATED"/>
    <property type="match status" value="1"/>
</dbReference>
<dbReference type="InterPro" id="IPR001584">
    <property type="entry name" value="Integrase_cat-core"/>
</dbReference>
<keyword evidence="10" id="KW-1185">Reference proteome</keyword>
<organism evidence="9 10">
    <name type="scientific">Artemisia annua</name>
    <name type="common">Sweet wormwood</name>
    <dbReference type="NCBI Taxonomy" id="35608"/>
    <lineage>
        <taxon>Eukaryota</taxon>
        <taxon>Viridiplantae</taxon>
        <taxon>Streptophyta</taxon>
        <taxon>Embryophyta</taxon>
        <taxon>Tracheophyta</taxon>
        <taxon>Spermatophyta</taxon>
        <taxon>Magnoliopsida</taxon>
        <taxon>eudicotyledons</taxon>
        <taxon>Gunneridae</taxon>
        <taxon>Pentapetalae</taxon>
        <taxon>asterids</taxon>
        <taxon>campanulids</taxon>
        <taxon>Asterales</taxon>
        <taxon>Asteraceae</taxon>
        <taxon>Asteroideae</taxon>
        <taxon>Anthemideae</taxon>
        <taxon>Artemisiinae</taxon>
        <taxon>Artemisia</taxon>
    </lineage>
</organism>
<dbReference type="InterPro" id="IPR054722">
    <property type="entry name" value="PolX-like_BBD"/>
</dbReference>
<keyword evidence="9" id="KW-0808">Transferase</keyword>
<evidence type="ECO:0000256" key="1">
    <source>
        <dbReference type="ARBA" id="ARBA00022670"/>
    </source>
</evidence>
<dbReference type="GO" id="GO:0008270">
    <property type="term" value="F:zinc ion binding"/>
    <property type="evidence" value="ECO:0007669"/>
    <property type="project" value="UniProtKB-KW"/>
</dbReference>
<keyword evidence="5" id="KW-0863">Zinc-finger</keyword>
<dbReference type="EMBL" id="PKPP01000785">
    <property type="protein sequence ID" value="PWA88729.1"/>
    <property type="molecule type" value="Genomic_DNA"/>
</dbReference>
<protein>
    <submittedName>
        <fullName evidence="9">Ribonuclease H-like domain, Reverse transcriptase, RNA-dependent DNA polymerase</fullName>
    </submittedName>
</protein>
<dbReference type="GO" id="GO:0006508">
    <property type="term" value="P:proteolysis"/>
    <property type="evidence" value="ECO:0007669"/>
    <property type="project" value="UniProtKB-KW"/>
</dbReference>
<evidence type="ECO:0000259" key="8">
    <source>
        <dbReference type="PROSITE" id="PS50994"/>
    </source>
</evidence>
<evidence type="ECO:0000256" key="2">
    <source>
        <dbReference type="ARBA" id="ARBA00022723"/>
    </source>
</evidence>
<dbReference type="SMART" id="SM00343">
    <property type="entry name" value="ZnF_C2HC"/>
    <property type="match status" value="1"/>
</dbReference>
<evidence type="ECO:0000256" key="6">
    <source>
        <dbReference type="SAM" id="MobiDB-lite"/>
    </source>
</evidence>
<feature type="region of interest" description="Disordered" evidence="6">
    <location>
        <begin position="745"/>
        <end position="785"/>
    </location>
</feature>
<dbReference type="PROSITE" id="PS50158">
    <property type="entry name" value="ZF_CCHC"/>
    <property type="match status" value="1"/>
</dbReference>
<feature type="compositionally biased region" description="Low complexity" evidence="6">
    <location>
        <begin position="242"/>
        <end position="268"/>
    </location>
</feature>
<reference evidence="9 10" key="1">
    <citation type="journal article" date="2018" name="Mol. Plant">
        <title>The genome of Artemisia annua provides insight into the evolution of Asteraceae family and artemisinin biosynthesis.</title>
        <authorList>
            <person name="Shen Q."/>
            <person name="Zhang L."/>
            <person name="Liao Z."/>
            <person name="Wang S."/>
            <person name="Yan T."/>
            <person name="Shi P."/>
            <person name="Liu M."/>
            <person name="Fu X."/>
            <person name="Pan Q."/>
            <person name="Wang Y."/>
            <person name="Lv Z."/>
            <person name="Lu X."/>
            <person name="Zhang F."/>
            <person name="Jiang W."/>
            <person name="Ma Y."/>
            <person name="Chen M."/>
            <person name="Hao X."/>
            <person name="Li L."/>
            <person name="Tang Y."/>
            <person name="Lv G."/>
            <person name="Zhou Y."/>
            <person name="Sun X."/>
            <person name="Brodelius P.E."/>
            <person name="Rose J.K.C."/>
            <person name="Tang K."/>
        </authorList>
    </citation>
    <scope>NUCLEOTIDE SEQUENCE [LARGE SCALE GENOMIC DNA]</scope>
    <source>
        <strain evidence="10">cv. Huhao1</strain>
        <tissue evidence="9">Leaf</tissue>
    </source>
</reference>
<dbReference type="PROSITE" id="PS50994">
    <property type="entry name" value="INTEGRASE"/>
    <property type="match status" value="1"/>
</dbReference>
<dbReference type="Pfam" id="PF07727">
    <property type="entry name" value="RVT_2"/>
    <property type="match status" value="1"/>
</dbReference>
<dbReference type="GO" id="GO:0003676">
    <property type="term" value="F:nucleic acid binding"/>
    <property type="evidence" value="ECO:0007669"/>
    <property type="project" value="InterPro"/>
</dbReference>
<dbReference type="SUPFAM" id="SSF53098">
    <property type="entry name" value="Ribonuclease H-like"/>
    <property type="match status" value="2"/>
</dbReference>
<keyword evidence="2" id="KW-0479">Metal-binding</keyword>
<dbReference type="GO" id="GO:0015074">
    <property type="term" value="P:DNA integration"/>
    <property type="evidence" value="ECO:0007669"/>
    <property type="project" value="InterPro"/>
</dbReference>
<dbReference type="SUPFAM" id="SSF57756">
    <property type="entry name" value="Retrovirus zinc finger-like domains"/>
    <property type="match status" value="1"/>
</dbReference>
<gene>
    <name evidence="9" type="ORF">CTI12_AA116440</name>
</gene>
<evidence type="ECO:0000313" key="9">
    <source>
        <dbReference type="EMBL" id="PWA88729.1"/>
    </source>
</evidence>
<dbReference type="InterPro" id="IPR043502">
    <property type="entry name" value="DNA/RNA_pol_sf"/>
</dbReference>
<evidence type="ECO:0000256" key="5">
    <source>
        <dbReference type="PROSITE-ProRule" id="PRU00047"/>
    </source>
</evidence>
<feature type="region of interest" description="Disordered" evidence="6">
    <location>
        <begin position="230"/>
        <end position="271"/>
    </location>
</feature>
<dbReference type="Pfam" id="PF14223">
    <property type="entry name" value="Retrotran_gag_2"/>
    <property type="match status" value="1"/>
</dbReference>
<dbReference type="GO" id="GO:0004190">
    <property type="term" value="F:aspartic-type endopeptidase activity"/>
    <property type="evidence" value="ECO:0007669"/>
    <property type="project" value="UniProtKB-KW"/>
</dbReference>
<dbReference type="OrthoDB" id="7758825at2759"/>
<name>A0A2U1PSJ2_ARTAN</name>
<evidence type="ECO:0000256" key="3">
    <source>
        <dbReference type="ARBA" id="ARBA00022750"/>
    </source>
</evidence>
<evidence type="ECO:0000313" key="10">
    <source>
        <dbReference type="Proteomes" id="UP000245207"/>
    </source>
</evidence>
<keyword evidence="9" id="KW-0695">RNA-directed DNA polymerase</keyword>
<comment type="caution">
    <text evidence="9">The sequence shown here is derived from an EMBL/GenBank/DDBJ whole genome shotgun (WGS) entry which is preliminary data.</text>
</comment>
<dbReference type="Proteomes" id="UP000245207">
    <property type="component" value="Unassembled WGS sequence"/>
</dbReference>
<keyword evidence="5" id="KW-0862">Zinc</keyword>
<dbReference type="GO" id="GO:0003964">
    <property type="term" value="F:RNA-directed DNA polymerase activity"/>
    <property type="evidence" value="ECO:0007669"/>
    <property type="project" value="UniProtKB-KW"/>
</dbReference>
<keyword evidence="3" id="KW-0064">Aspartyl protease</keyword>
<keyword evidence="4" id="KW-0378">Hydrolase</keyword>
<feature type="domain" description="Integrase catalytic" evidence="8">
    <location>
        <begin position="438"/>
        <end position="632"/>
    </location>
</feature>
<dbReference type="SUPFAM" id="SSF56672">
    <property type="entry name" value="DNA/RNA polymerases"/>
    <property type="match status" value="1"/>
</dbReference>
<dbReference type="InterPro" id="IPR013103">
    <property type="entry name" value="RVT_2"/>
</dbReference>
<dbReference type="Pfam" id="PF25597">
    <property type="entry name" value="SH3_retrovirus"/>
    <property type="match status" value="1"/>
</dbReference>
<dbReference type="InterPro" id="IPR036397">
    <property type="entry name" value="RNaseH_sf"/>
</dbReference>
<dbReference type="InterPro" id="IPR001878">
    <property type="entry name" value="Znf_CCHC"/>
</dbReference>
<evidence type="ECO:0000256" key="4">
    <source>
        <dbReference type="ARBA" id="ARBA00022801"/>
    </source>
</evidence>
<accession>A0A2U1PSJ2</accession>
<evidence type="ECO:0000259" key="7">
    <source>
        <dbReference type="PROSITE" id="PS50158"/>
    </source>
</evidence>
<dbReference type="CDD" id="cd09272">
    <property type="entry name" value="RNase_HI_RT_Ty1"/>
    <property type="match status" value="1"/>
</dbReference>
<dbReference type="Gene3D" id="3.30.420.10">
    <property type="entry name" value="Ribonuclease H-like superfamily/Ribonuclease H"/>
    <property type="match status" value="2"/>
</dbReference>
<dbReference type="InterPro" id="IPR012337">
    <property type="entry name" value="RNaseH-like_sf"/>
</dbReference>
<sequence>MASDDTTNNNNTSNTVKPITPIAQYQCPKLKNTNYTVWAIQIKVILDAHGLWETIEPKENTQVDDKKDKATMALLYQALTEDVILQVASCKTAKELWESLKKRHVGEERVKQAWLQSLLIRFNSLQMKEDETVDAFADKLNGYVTKAKELGKTLDESFLVRKLLDSTPDRFIQVVASIEQTSDLDDITLDEITRKLKAFEERIKLRKGGQVESQENLLFAHGEHLGKGKRFNKCGGRSSYSRGNWRNNKNKNNSQEGNSNHKGNSNKNTSKRDLSNVRCFKCNKLGHFRSNCRVTSTAQEQSNLILEDDEPSLLMTMHETEHEEVLLNEGQIQPGKYASKDASIWYLDNGASNHMTGTKSHFRDIDESVSGRVRFGDGSYVQIKGKGSILLGCRNQEQKVVSDVYYIPNLKSNILSLGKLTEIGKHSRTPFPNQAKFRSKNPLDLIYGDLCGPISPATHSGKKLIFLLVDDCTRFMWAYFLTSKDQALSTFKEFRQKIEMEMRMKVRILRTDRGGEFTSNEFTKYCKENGIARQLTAPYSPQQNGVVERRNRTVLSTTRTRQLTAPYSPQQNGVVERRNRTVLSTTRSMMKAMKLPLTFWAEAVKHGIYILNRVPTRALIDKTPYEALYNRKPNLENLRIFGCTAYAKITIPHLKKLDDRSIPMIYLGVEEGSKACRLYDPIAKKKHVSRDVKFMETKPWDWNNDGEDTSTQDTFWDSFVVEGVDNENVTPVNIEINDNIDNTYQESDAIPDPVSPITPPTYTYDPNSEEDEEATFSSLGSSDQKYDDKPVRGLKGLVDIYKDARIVETPSLFFTEEEPRNYKEASADKKWIEAMEIELDSINKNNTWILTTLPENQKAIGLKWVFKTKRDAQGKIIRYKARLVAKGYVQEQGIDFDEVFAPVARIETVRWILALAAYHGWQVHHLDVKSAFLHGDLKEEVYVTQPEGFVQPGNSGKVYKLIKALYGLRQAPRAWNVKLDQTLKSLDFKKCNLEQAVYTKRNKNSTIIVGVYVDDLIITGTPRKELELFKSQMEEKFEMSDLGLLAYYLGIEVTQTGGEITIKQTGYINKILKETSMTDSNDTKIPMDPGTKLVKAEDGNSVDATYYRSLIGSLRYLLHTRPDLSYSVGLLSRFMQDPKEHHLKAVKQVIRYIKGTKEHGIIYKKEGGCKITGYSDNSYGINTDQGKGTTGIVFYFGESPITWCTQKQPTVALSSCESEFMAATAAACQALWLKRLLSELTGSEERKITLKVDNVSAIALVKNPVFHGRSKHIDIRYHFIRECIENGHINVEHVSGELQRADILTKALPRLKFVIMRQMLGVQDLGRSNDQD</sequence>
<dbReference type="PANTHER" id="PTHR42648:SF25">
    <property type="entry name" value="RNA-DIRECTED DNA POLYMERASE"/>
    <property type="match status" value="1"/>
</dbReference>
<keyword evidence="9" id="KW-0548">Nucleotidyltransferase</keyword>
<dbReference type="InterPro" id="IPR057670">
    <property type="entry name" value="SH3_retrovirus"/>
</dbReference>